<gene>
    <name evidence="3" type="ORF">MJAP1_002913</name>
</gene>
<dbReference type="InterPro" id="IPR003892">
    <property type="entry name" value="CUE"/>
</dbReference>
<evidence type="ECO:0000313" key="4">
    <source>
        <dbReference type="Proteomes" id="UP001217754"/>
    </source>
</evidence>
<dbReference type="GO" id="GO:0043130">
    <property type="term" value="F:ubiquitin binding"/>
    <property type="evidence" value="ECO:0007669"/>
    <property type="project" value="InterPro"/>
</dbReference>
<keyword evidence="4" id="KW-1185">Reference proteome</keyword>
<evidence type="ECO:0000313" key="3">
    <source>
        <dbReference type="EMBL" id="WFD39931.1"/>
    </source>
</evidence>
<dbReference type="SMART" id="SM00546">
    <property type="entry name" value="CUE"/>
    <property type="match status" value="1"/>
</dbReference>
<dbReference type="CDD" id="cd14424">
    <property type="entry name" value="CUE_Cue1p_like"/>
    <property type="match status" value="1"/>
</dbReference>
<dbReference type="Gene3D" id="1.10.8.10">
    <property type="entry name" value="DNA helicase RuvA subunit, C-terminal domain"/>
    <property type="match status" value="1"/>
</dbReference>
<dbReference type="RefSeq" id="XP_060122828.1">
    <property type="nucleotide sequence ID" value="XM_060266845.1"/>
</dbReference>
<dbReference type="GeneID" id="85226564"/>
<organism evidence="3 4">
    <name type="scientific">Malassezia japonica</name>
    <dbReference type="NCBI Taxonomy" id="223818"/>
    <lineage>
        <taxon>Eukaryota</taxon>
        <taxon>Fungi</taxon>
        <taxon>Dikarya</taxon>
        <taxon>Basidiomycota</taxon>
        <taxon>Ustilaginomycotina</taxon>
        <taxon>Malasseziomycetes</taxon>
        <taxon>Malasseziales</taxon>
        <taxon>Malasseziaceae</taxon>
        <taxon>Malassezia</taxon>
    </lineage>
</organism>
<dbReference type="PROSITE" id="PS51140">
    <property type="entry name" value="CUE"/>
    <property type="match status" value="1"/>
</dbReference>
<dbReference type="EMBL" id="CP119962">
    <property type="protein sequence ID" value="WFD39931.1"/>
    <property type="molecule type" value="Genomic_DNA"/>
</dbReference>
<proteinExistence type="predicted"/>
<dbReference type="Proteomes" id="UP001217754">
    <property type="component" value="Chromosome 5"/>
</dbReference>
<feature type="domain" description="CUE" evidence="2">
    <location>
        <begin position="8"/>
        <end position="50"/>
    </location>
</feature>
<sequence>MSPRDSHTTQQMVDTVKAMFPDIPEVSIRYDLLQSGSAEATCDRILQDGYLPIPPPHFPGAAELRRPPATPRATPSTAAQSSAPSTTQGSTPNLITRYKLDERVQKEDAGMAPASSVSPPTPAVDWNAQAKDREAALNERKAQLILQARKRMVQRKASAESHAT</sequence>
<protein>
    <recommendedName>
        <fullName evidence="2">CUE domain-containing protein</fullName>
    </recommendedName>
</protein>
<reference evidence="3" key="1">
    <citation type="submission" date="2023-03" db="EMBL/GenBank/DDBJ databases">
        <title>Mating type loci evolution in Malassezia.</title>
        <authorList>
            <person name="Coelho M.A."/>
        </authorList>
    </citation>
    <scope>NUCLEOTIDE SEQUENCE</scope>
    <source>
        <strain evidence="3">CBS 9431</strain>
    </source>
</reference>
<feature type="region of interest" description="Disordered" evidence="1">
    <location>
        <begin position="51"/>
        <end position="133"/>
    </location>
</feature>
<name>A0AAF0JGF8_9BASI</name>
<dbReference type="AlphaFoldDB" id="A0AAF0JGF8"/>
<evidence type="ECO:0000259" key="2">
    <source>
        <dbReference type="PROSITE" id="PS51140"/>
    </source>
</evidence>
<accession>A0AAF0JGF8</accession>
<feature type="compositionally biased region" description="Low complexity" evidence="1">
    <location>
        <begin position="71"/>
        <end position="92"/>
    </location>
</feature>
<dbReference type="Pfam" id="PF02845">
    <property type="entry name" value="CUE"/>
    <property type="match status" value="1"/>
</dbReference>
<feature type="compositionally biased region" description="Basic and acidic residues" evidence="1">
    <location>
        <begin position="98"/>
        <end position="109"/>
    </location>
</feature>
<evidence type="ECO:0000256" key="1">
    <source>
        <dbReference type="SAM" id="MobiDB-lite"/>
    </source>
</evidence>